<dbReference type="Proteomes" id="UP000030765">
    <property type="component" value="Unassembled WGS sequence"/>
</dbReference>
<dbReference type="VEuPathDB" id="VectorBase:ASIC011536"/>
<evidence type="ECO:0000313" key="3">
    <source>
        <dbReference type="EnsemblMetazoa" id="ASIC011536-PA"/>
    </source>
</evidence>
<name>A0A084W054_ANOSI</name>
<evidence type="ECO:0000256" key="1">
    <source>
        <dbReference type="SAM" id="MobiDB-lite"/>
    </source>
</evidence>
<evidence type="ECO:0000313" key="4">
    <source>
        <dbReference type="Proteomes" id="UP000030765"/>
    </source>
</evidence>
<protein>
    <submittedName>
        <fullName evidence="2 3">Uncharacterized protein</fullName>
    </submittedName>
</protein>
<gene>
    <name evidence="2" type="ORF">ZHAS_00011536</name>
</gene>
<dbReference type="EnsemblMetazoa" id="ASIC011536-RA">
    <property type="protein sequence ID" value="ASIC011536-PA"/>
    <property type="gene ID" value="ASIC011536"/>
</dbReference>
<feature type="region of interest" description="Disordered" evidence="1">
    <location>
        <begin position="166"/>
        <end position="194"/>
    </location>
</feature>
<sequence length="194" mass="22080">MEAAYIALGIPFLFLFPIPEWPCLVHAGLPSLSTDAFASIFCTTRFVYVVRGFRYGKTLIHARFKGTSGGCCLVNALRPYQSRNWRKGTQSHFIKPTLFAFRFFRIGDRWHFRSVRLPDALTDRSRCEELRKSSRKEVYPVSGYRLSLLVSMAPFSLQSNINESHPLRFDAPKRRSSSKGGATHEGKHQAIGPH</sequence>
<dbReference type="EMBL" id="ATLV01019090">
    <property type="status" value="NOT_ANNOTATED_CDS"/>
    <property type="molecule type" value="Genomic_DNA"/>
</dbReference>
<keyword evidence="4" id="KW-1185">Reference proteome</keyword>
<reference evidence="2 4" key="1">
    <citation type="journal article" date="2014" name="BMC Genomics">
        <title>Genome sequence of Anopheles sinensis provides insight into genetics basis of mosquito competence for malaria parasites.</title>
        <authorList>
            <person name="Zhou D."/>
            <person name="Zhang D."/>
            <person name="Ding G."/>
            <person name="Shi L."/>
            <person name="Hou Q."/>
            <person name="Ye Y."/>
            <person name="Xu Y."/>
            <person name="Zhou H."/>
            <person name="Xiong C."/>
            <person name="Li S."/>
            <person name="Yu J."/>
            <person name="Hong S."/>
            <person name="Yu X."/>
            <person name="Zou P."/>
            <person name="Chen C."/>
            <person name="Chang X."/>
            <person name="Wang W."/>
            <person name="Lv Y."/>
            <person name="Sun Y."/>
            <person name="Ma L."/>
            <person name="Shen B."/>
            <person name="Zhu C."/>
        </authorList>
    </citation>
    <scope>NUCLEOTIDE SEQUENCE [LARGE SCALE GENOMIC DNA]</scope>
</reference>
<accession>A0A084W054</accession>
<reference evidence="3" key="2">
    <citation type="submission" date="2020-05" db="UniProtKB">
        <authorList>
            <consortium name="EnsemblMetazoa"/>
        </authorList>
    </citation>
    <scope>IDENTIFICATION</scope>
</reference>
<proteinExistence type="predicted"/>
<organism evidence="2">
    <name type="scientific">Anopheles sinensis</name>
    <name type="common">Mosquito</name>
    <dbReference type="NCBI Taxonomy" id="74873"/>
    <lineage>
        <taxon>Eukaryota</taxon>
        <taxon>Metazoa</taxon>
        <taxon>Ecdysozoa</taxon>
        <taxon>Arthropoda</taxon>
        <taxon>Hexapoda</taxon>
        <taxon>Insecta</taxon>
        <taxon>Pterygota</taxon>
        <taxon>Neoptera</taxon>
        <taxon>Endopterygota</taxon>
        <taxon>Diptera</taxon>
        <taxon>Nematocera</taxon>
        <taxon>Culicoidea</taxon>
        <taxon>Culicidae</taxon>
        <taxon>Anophelinae</taxon>
        <taxon>Anopheles</taxon>
    </lineage>
</organism>
<dbReference type="EMBL" id="KE525262">
    <property type="protein sequence ID" value="KFB43598.1"/>
    <property type="molecule type" value="Genomic_DNA"/>
</dbReference>
<evidence type="ECO:0000313" key="2">
    <source>
        <dbReference type="EMBL" id="KFB43598.1"/>
    </source>
</evidence>
<dbReference type="AlphaFoldDB" id="A0A084W054"/>